<dbReference type="EMBL" id="MVGR01000003">
    <property type="protein sequence ID" value="OPF18564.1"/>
    <property type="molecule type" value="Genomic_DNA"/>
</dbReference>
<dbReference type="RefSeq" id="WP_079205801.1">
    <property type="nucleotide sequence ID" value="NZ_MVGR01000003.1"/>
</dbReference>
<name>A0A1V4BVD9_MICAE</name>
<dbReference type="Gene3D" id="3.30.2310.20">
    <property type="entry name" value="RelE-like"/>
    <property type="match status" value="1"/>
</dbReference>
<dbReference type="InterPro" id="IPR007712">
    <property type="entry name" value="RelE/ParE_toxin"/>
</dbReference>
<protein>
    <submittedName>
        <fullName evidence="2">Toxin of toxin-antitoxin system</fullName>
    </submittedName>
</protein>
<dbReference type="NCBIfam" id="TIGR02385">
    <property type="entry name" value="RelE_StbE"/>
    <property type="match status" value="1"/>
</dbReference>
<evidence type="ECO:0000313" key="2">
    <source>
        <dbReference type="EMBL" id="OPF18564.1"/>
    </source>
</evidence>
<gene>
    <name evidence="2" type="ORF">B1L04_03400</name>
</gene>
<dbReference type="InterPro" id="IPR035093">
    <property type="entry name" value="RelE/ParE_toxin_dom_sf"/>
</dbReference>
<evidence type="ECO:0000313" key="3">
    <source>
        <dbReference type="Proteomes" id="UP000189835"/>
    </source>
</evidence>
<dbReference type="AlphaFoldDB" id="A0A1V4BVD9"/>
<organism evidence="2 3">
    <name type="scientific">Microcystis aeruginosa KW</name>
    <dbReference type="NCBI Taxonomy" id="1960155"/>
    <lineage>
        <taxon>Bacteria</taxon>
        <taxon>Bacillati</taxon>
        <taxon>Cyanobacteriota</taxon>
        <taxon>Cyanophyceae</taxon>
        <taxon>Oscillatoriophycideae</taxon>
        <taxon>Chroococcales</taxon>
        <taxon>Microcystaceae</taxon>
        <taxon>Microcystis</taxon>
    </lineage>
</organism>
<dbReference type="InterPro" id="IPR031552">
    <property type="entry name" value="ParE-like_toxin"/>
</dbReference>
<keyword evidence="1" id="KW-1277">Toxin-antitoxin system</keyword>
<comment type="caution">
    <text evidence="2">The sequence shown here is derived from an EMBL/GenBank/DDBJ whole genome shotgun (WGS) entry which is preliminary data.</text>
</comment>
<evidence type="ECO:0000256" key="1">
    <source>
        <dbReference type="ARBA" id="ARBA00022649"/>
    </source>
</evidence>
<proteinExistence type="predicted"/>
<sequence length="84" mass="9916">MVYEVRFTKEAKKDVDKLTPKLKKKLKSIIQDTLSISPYSGKKLVGDLTSFYSIRLSYQNRVLYTINDEQKLIYIHRTKTHYGE</sequence>
<dbReference type="Proteomes" id="UP000189835">
    <property type="component" value="Unassembled WGS sequence"/>
</dbReference>
<dbReference type="Pfam" id="PF15781">
    <property type="entry name" value="ParE-like_toxin"/>
    <property type="match status" value="1"/>
</dbReference>
<dbReference type="SUPFAM" id="SSF143011">
    <property type="entry name" value="RelE-like"/>
    <property type="match status" value="1"/>
</dbReference>
<reference evidence="2 3" key="1">
    <citation type="submission" date="2017-02" db="EMBL/GenBank/DDBJ databases">
        <title>Genome sequence of Microcystis aeruginosa KW.</title>
        <authorList>
            <person name="Oh H.-M."/>
            <person name="Ahn C.-Y."/>
            <person name="Jeong H."/>
            <person name="Srivastava A."/>
            <person name="Lee H.-G."/>
            <person name="Kang S.-R."/>
        </authorList>
    </citation>
    <scope>NUCLEOTIDE SEQUENCE [LARGE SCALE GENOMIC DNA]</scope>
    <source>
        <strain evidence="2 3">KW</strain>
    </source>
</reference>
<accession>A0A1V4BVD9</accession>